<name>A0A383A2V7_9ZZZZ</name>
<dbReference type="InterPro" id="IPR036291">
    <property type="entry name" value="NAD(P)-bd_dom_sf"/>
</dbReference>
<evidence type="ECO:0000313" key="1">
    <source>
        <dbReference type="EMBL" id="SVE02157.1"/>
    </source>
</evidence>
<dbReference type="Gene3D" id="3.40.50.720">
    <property type="entry name" value="NAD(P)-binding Rossmann-like Domain"/>
    <property type="match status" value="1"/>
</dbReference>
<dbReference type="PANTHER" id="PTHR43818">
    <property type="entry name" value="BCDNA.GH03377"/>
    <property type="match status" value="1"/>
</dbReference>
<reference evidence="1" key="1">
    <citation type="submission" date="2018-05" db="EMBL/GenBank/DDBJ databases">
        <authorList>
            <person name="Lanie J.A."/>
            <person name="Ng W.-L."/>
            <person name="Kazmierczak K.M."/>
            <person name="Andrzejewski T.M."/>
            <person name="Davidsen T.M."/>
            <person name="Wayne K.J."/>
            <person name="Tettelin H."/>
            <person name="Glass J.I."/>
            <person name="Rusch D."/>
            <person name="Podicherti R."/>
            <person name="Tsui H.-C.T."/>
            <person name="Winkler M.E."/>
        </authorList>
    </citation>
    <scope>NUCLEOTIDE SEQUENCE</scope>
</reference>
<protein>
    <recommendedName>
        <fullName evidence="2">Gfo/Idh/MocA-like oxidoreductase N-terminal domain-containing protein</fullName>
    </recommendedName>
</protein>
<dbReference type="AlphaFoldDB" id="A0A383A2V7"/>
<dbReference type="InterPro" id="IPR050463">
    <property type="entry name" value="Gfo/Idh/MocA_oxidrdct_glycsds"/>
</dbReference>
<dbReference type="PANTHER" id="PTHR43818:SF5">
    <property type="entry name" value="OXIDOREDUCTASE FAMILY PROTEIN"/>
    <property type="match status" value="1"/>
</dbReference>
<feature type="non-terminal residue" evidence="1">
    <location>
        <position position="131"/>
    </location>
</feature>
<organism evidence="1">
    <name type="scientific">marine metagenome</name>
    <dbReference type="NCBI Taxonomy" id="408172"/>
    <lineage>
        <taxon>unclassified sequences</taxon>
        <taxon>metagenomes</taxon>
        <taxon>ecological metagenomes</taxon>
    </lineage>
</organism>
<accession>A0A383A2V7</accession>
<sequence>MSSNVQNSDSPRLSRRNAVKIATVAGGVLASMRGVHAQTQSTEVIRVGLVGCGGRGTGALTQALSVDGSNVKVTAVADAFESNISRTLRAVEKMKDKVDLPKERQFHGLDAYKKVLDHCDLVILATPPGFR</sequence>
<gene>
    <name evidence="1" type="ORF">METZ01_LOCUS455011</name>
</gene>
<dbReference type="SUPFAM" id="SSF51735">
    <property type="entry name" value="NAD(P)-binding Rossmann-fold domains"/>
    <property type="match status" value="1"/>
</dbReference>
<evidence type="ECO:0008006" key="2">
    <source>
        <dbReference type="Google" id="ProtNLM"/>
    </source>
</evidence>
<dbReference type="EMBL" id="UINC01188777">
    <property type="protein sequence ID" value="SVE02157.1"/>
    <property type="molecule type" value="Genomic_DNA"/>
</dbReference>
<proteinExistence type="predicted"/>